<dbReference type="Proteomes" id="UP001054252">
    <property type="component" value="Unassembled WGS sequence"/>
</dbReference>
<reference evidence="2 3" key="1">
    <citation type="journal article" date="2021" name="Commun. Biol.">
        <title>The genome of Shorea leprosula (Dipterocarpaceae) highlights the ecological relevance of drought in aseasonal tropical rainforests.</title>
        <authorList>
            <person name="Ng K.K.S."/>
            <person name="Kobayashi M.J."/>
            <person name="Fawcett J.A."/>
            <person name="Hatakeyama M."/>
            <person name="Paape T."/>
            <person name="Ng C.H."/>
            <person name="Ang C.C."/>
            <person name="Tnah L.H."/>
            <person name="Lee C.T."/>
            <person name="Nishiyama T."/>
            <person name="Sese J."/>
            <person name="O'Brien M.J."/>
            <person name="Copetti D."/>
            <person name="Mohd Noor M.I."/>
            <person name="Ong R.C."/>
            <person name="Putra M."/>
            <person name="Sireger I.Z."/>
            <person name="Indrioko S."/>
            <person name="Kosugi Y."/>
            <person name="Izuno A."/>
            <person name="Isagi Y."/>
            <person name="Lee S.L."/>
            <person name="Shimizu K.K."/>
        </authorList>
    </citation>
    <scope>NUCLEOTIDE SEQUENCE [LARGE SCALE GENOMIC DNA]</scope>
    <source>
        <strain evidence="2">214</strain>
    </source>
</reference>
<proteinExistence type="predicted"/>
<dbReference type="EMBL" id="BPVZ01000097">
    <property type="protein sequence ID" value="GKV32771.1"/>
    <property type="molecule type" value="Genomic_DNA"/>
</dbReference>
<accession>A0AAV5L781</accession>
<keyword evidence="3" id="KW-1185">Reference proteome</keyword>
<gene>
    <name evidence="2" type="ORF">SLEP1_g41351</name>
</gene>
<keyword evidence="1" id="KW-0472">Membrane</keyword>
<protein>
    <submittedName>
        <fullName evidence="2">Uncharacterized protein</fullName>
    </submittedName>
</protein>
<sequence>MVSLFAHKSVSLIFKHCPKYPFFFFSFLFRASILILSMFLRWTNLFCDSPLMLSKRV</sequence>
<keyword evidence="1" id="KW-1133">Transmembrane helix</keyword>
<evidence type="ECO:0000256" key="1">
    <source>
        <dbReference type="SAM" id="Phobius"/>
    </source>
</evidence>
<dbReference type="AlphaFoldDB" id="A0AAV5L781"/>
<evidence type="ECO:0000313" key="3">
    <source>
        <dbReference type="Proteomes" id="UP001054252"/>
    </source>
</evidence>
<feature type="transmembrane region" description="Helical" evidence="1">
    <location>
        <begin position="20"/>
        <end position="42"/>
    </location>
</feature>
<evidence type="ECO:0000313" key="2">
    <source>
        <dbReference type="EMBL" id="GKV32771.1"/>
    </source>
</evidence>
<comment type="caution">
    <text evidence="2">The sequence shown here is derived from an EMBL/GenBank/DDBJ whole genome shotgun (WGS) entry which is preliminary data.</text>
</comment>
<organism evidence="2 3">
    <name type="scientific">Rubroshorea leprosula</name>
    <dbReference type="NCBI Taxonomy" id="152421"/>
    <lineage>
        <taxon>Eukaryota</taxon>
        <taxon>Viridiplantae</taxon>
        <taxon>Streptophyta</taxon>
        <taxon>Embryophyta</taxon>
        <taxon>Tracheophyta</taxon>
        <taxon>Spermatophyta</taxon>
        <taxon>Magnoliopsida</taxon>
        <taxon>eudicotyledons</taxon>
        <taxon>Gunneridae</taxon>
        <taxon>Pentapetalae</taxon>
        <taxon>rosids</taxon>
        <taxon>malvids</taxon>
        <taxon>Malvales</taxon>
        <taxon>Dipterocarpaceae</taxon>
        <taxon>Rubroshorea</taxon>
    </lineage>
</organism>
<name>A0AAV5L781_9ROSI</name>
<keyword evidence="1" id="KW-0812">Transmembrane</keyword>